<keyword evidence="3" id="KW-1185">Reference proteome</keyword>
<dbReference type="RefSeq" id="WP_182856974.1">
    <property type="nucleotide sequence ID" value="NZ_WMLF01000323.1"/>
</dbReference>
<evidence type="ECO:0000313" key="2">
    <source>
        <dbReference type="EMBL" id="MBB1245674.1"/>
    </source>
</evidence>
<dbReference type="InterPro" id="IPR004843">
    <property type="entry name" value="Calcineurin-like_PHP"/>
</dbReference>
<reference evidence="3" key="1">
    <citation type="journal article" date="2020" name="Syst. Appl. Microbiol.">
        <title>Streptomyces alkaliterrae sp. nov., isolated from an alkaline soil, and emended descriptions of Streptomyces alkaliphilus, Streptomyces calidiresistens and Streptomyces durbertensis.</title>
        <authorList>
            <person name="Swiecimska M."/>
            <person name="Golinska P."/>
            <person name="Nouioui I."/>
            <person name="Wypij M."/>
            <person name="Rai M."/>
            <person name="Sangal V."/>
            <person name="Goodfellow M."/>
        </authorList>
    </citation>
    <scope>NUCLEOTIDE SEQUENCE [LARGE SCALE GENOMIC DNA]</scope>
    <source>
        <strain evidence="3">DSM 104538</strain>
    </source>
</reference>
<dbReference type="InterPro" id="IPR029052">
    <property type="entry name" value="Metallo-depent_PP-like"/>
</dbReference>
<feature type="domain" description="Calcineurin-like phosphoesterase" evidence="1">
    <location>
        <begin position="3"/>
        <end position="147"/>
    </location>
</feature>
<protein>
    <submittedName>
        <fullName evidence="2">Metallophosphoesterase family protein</fullName>
    </submittedName>
</protein>
<proteinExistence type="predicted"/>
<sequence length="223" mass="24849">MARFAVISDLHGNYENLLAIQEKAAGRVDTMVLTGDYLDAKVSKKDLHRDLHWSLQDAVDLDAPLWQALSSCVLVRGNQEERITTVLRDRSVPSALQALLAAPEEWATPTTRFVHGHRFPWFREGEALSYPVLNALPDRPVLIHGHSHRRLLTTGLEATGRHTPLRLEPVTGHVYELPGSGLCLVNAGAARDREAHWVLYDEEARTVTFETIHTQEAVDEAAG</sequence>
<gene>
    <name evidence="2" type="ORF">GL263_19215</name>
</gene>
<evidence type="ECO:0000259" key="1">
    <source>
        <dbReference type="Pfam" id="PF00149"/>
    </source>
</evidence>
<accession>A0ABR6EK08</accession>
<dbReference type="SUPFAM" id="SSF56300">
    <property type="entry name" value="Metallo-dependent phosphatases"/>
    <property type="match status" value="1"/>
</dbReference>
<comment type="caution">
    <text evidence="2">The sequence shown here is derived from an EMBL/GenBank/DDBJ whole genome shotgun (WGS) entry which is preliminary data.</text>
</comment>
<name>A0ABR6EK08_9ACTN</name>
<dbReference type="Gene3D" id="3.60.21.10">
    <property type="match status" value="1"/>
</dbReference>
<dbReference type="Proteomes" id="UP000766698">
    <property type="component" value="Unassembled WGS sequence"/>
</dbReference>
<organism evidence="2 3">
    <name type="scientific">Streptomyces durbertensis</name>
    <dbReference type="NCBI Taxonomy" id="2448886"/>
    <lineage>
        <taxon>Bacteria</taxon>
        <taxon>Bacillati</taxon>
        <taxon>Actinomycetota</taxon>
        <taxon>Actinomycetes</taxon>
        <taxon>Kitasatosporales</taxon>
        <taxon>Streptomycetaceae</taxon>
        <taxon>Streptomyces</taxon>
    </lineage>
</organism>
<dbReference type="EMBL" id="WMLF01000323">
    <property type="protein sequence ID" value="MBB1245674.1"/>
    <property type="molecule type" value="Genomic_DNA"/>
</dbReference>
<evidence type="ECO:0000313" key="3">
    <source>
        <dbReference type="Proteomes" id="UP000766698"/>
    </source>
</evidence>
<dbReference type="Pfam" id="PF00149">
    <property type="entry name" value="Metallophos"/>
    <property type="match status" value="1"/>
</dbReference>